<evidence type="ECO:0000313" key="1">
    <source>
        <dbReference type="EMBL" id="SIQ62314.1"/>
    </source>
</evidence>
<gene>
    <name evidence="1" type="ORF">SAMN05421797_102261</name>
</gene>
<reference evidence="2" key="1">
    <citation type="submission" date="2017-01" db="EMBL/GenBank/DDBJ databases">
        <authorList>
            <person name="Varghese N."/>
            <person name="Submissions S."/>
        </authorList>
    </citation>
    <scope>NUCLEOTIDE SEQUENCE [LARGE SCALE GENOMIC DNA]</scope>
    <source>
        <strain evidence="2">DSM 15366</strain>
    </source>
</reference>
<proteinExistence type="predicted"/>
<name>A0A1N6U9Q2_9FLAO</name>
<keyword evidence="2" id="KW-1185">Reference proteome</keyword>
<dbReference type="Proteomes" id="UP000186953">
    <property type="component" value="Unassembled WGS sequence"/>
</dbReference>
<dbReference type="AlphaFoldDB" id="A0A1N6U9Q2"/>
<evidence type="ECO:0000313" key="2">
    <source>
        <dbReference type="Proteomes" id="UP000186953"/>
    </source>
</evidence>
<sequence length="46" mass="5426">MPEIVQGSYRIGLAYYNFYDIELREITVVVKHSILHNINYSTKHSI</sequence>
<protein>
    <submittedName>
        <fullName evidence="1">Uncharacterized protein</fullName>
    </submittedName>
</protein>
<dbReference type="EMBL" id="FTMA01000002">
    <property type="protein sequence ID" value="SIQ62314.1"/>
    <property type="molecule type" value="Genomic_DNA"/>
</dbReference>
<organism evidence="1 2">
    <name type="scientific">Maribacter ulvicola</name>
    <dbReference type="NCBI Taxonomy" id="228959"/>
    <lineage>
        <taxon>Bacteria</taxon>
        <taxon>Pseudomonadati</taxon>
        <taxon>Bacteroidota</taxon>
        <taxon>Flavobacteriia</taxon>
        <taxon>Flavobacteriales</taxon>
        <taxon>Flavobacteriaceae</taxon>
        <taxon>Maribacter</taxon>
    </lineage>
</organism>
<accession>A0A1N6U9Q2</accession>